<gene>
    <name evidence="1" type="ORF">PPNO1_LOCUS8712</name>
</gene>
<evidence type="ECO:0000313" key="1">
    <source>
        <dbReference type="EMBL" id="CAI4219141.1"/>
    </source>
</evidence>
<name>A0A9P1HAV9_9PEZI</name>
<comment type="caution">
    <text evidence="1">The sequence shown here is derived from an EMBL/GenBank/DDBJ whole genome shotgun (WGS) entry which is preliminary data.</text>
</comment>
<accession>A0A9P1HAV9</accession>
<dbReference type="PANTHER" id="PTHR31252">
    <property type="entry name" value="DUF4419 DOMAIN-CONTAINING PROTEIN"/>
    <property type="match status" value="1"/>
</dbReference>
<dbReference type="OrthoDB" id="9978173at2759"/>
<evidence type="ECO:0000313" key="2">
    <source>
        <dbReference type="Proteomes" id="UP000838763"/>
    </source>
</evidence>
<organism evidence="1 2">
    <name type="scientific">Parascedosporium putredinis</name>
    <dbReference type="NCBI Taxonomy" id="1442378"/>
    <lineage>
        <taxon>Eukaryota</taxon>
        <taxon>Fungi</taxon>
        <taxon>Dikarya</taxon>
        <taxon>Ascomycota</taxon>
        <taxon>Pezizomycotina</taxon>
        <taxon>Sordariomycetes</taxon>
        <taxon>Hypocreomycetidae</taxon>
        <taxon>Microascales</taxon>
        <taxon>Microascaceae</taxon>
        <taxon>Parascedosporium</taxon>
    </lineage>
</organism>
<protein>
    <submittedName>
        <fullName evidence="1">Uncharacterized protein</fullName>
    </submittedName>
</protein>
<dbReference type="AlphaFoldDB" id="A0A9P1HAV9"/>
<dbReference type="Proteomes" id="UP000838763">
    <property type="component" value="Unassembled WGS sequence"/>
</dbReference>
<reference evidence="1" key="1">
    <citation type="submission" date="2022-11" db="EMBL/GenBank/DDBJ databases">
        <authorList>
            <person name="Scott C."/>
            <person name="Bruce N."/>
        </authorList>
    </citation>
    <scope>NUCLEOTIDE SEQUENCE</scope>
</reference>
<dbReference type="EMBL" id="CALLCH030000019">
    <property type="protein sequence ID" value="CAI4219141.1"/>
    <property type="molecule type" value="Genomic_DNA"/>
</dbReference>
<sequence>MPVTIKPSAHDASTYGAASHLHKPVSSAERLLKYTLADSNNDSSPPRKIVKSTYTALSSDSPPAYSSKNGFVHACIEAYNQHLHLQVRPEDVWVAILTQLSIYVNANAEELRHIFVSHDEKKDLELLDDGLGLDYTKWDHGELAYRMTKLMAGAIHDPEWRSWILPEFSTTTKVDQAVASVIFMGTLQKYFTYAWGTRCGLPSVTLLGTAQDWRRIRDKCKARLPLLGPQCEQWLSVLEPVLDGFVQSFKAPESEETISFGNASLKYNALPVGFTKVPVTLIVGLSAVRVEMVAGSLCFRASDSRATTRKGGKHKDLDTLQPETGWIMYET</sequence>
<keyword evidence="2" id="KW-1185">Reference proteome</keyword>
<dbReference type="InterPro" id="IPR025533">
    <property type="entry name" value="DUF4419"/>
</dbReference>
<dbReference type="Pfam" id="PF14388">
    <property type="entry name" value="DUF4419"/>
    <property type="match status" value="1"/>
</dbReference>
<proteinExistence type="predicted"/>
<dbReference type="PANTHER" id="PTHR31252:SF11">
    <property type="entry name" value="DUF4419 DOMAIN-CONTAINING PROTEIN"/>
    <property type="match status" value="1"/>
</dbReference>